<protein>
    <submittedName>
        <fullName evidence="1">Uncharacterized protein</fullName>
    </submittedName>
</protein>
<organism evidence="1 2">
    <name type="scientific">Leminorella richardii</name>
    <dbReference type="NCBI Taxonomy" id="158841"/>
    <lineage>
        <taxon>Bacteria</taxon>
        <taxon>Pseudomonadati</taxon>
        <taxon>Pseudomonadota</taxon>
        <taxon>Gammaproteobacteria</taxon>
        <taxon>Enterobacterales</taxon>
        <taxon>Budviciaceae</taxon>
        <taxon>Leminorella</taxon>
    </lineage>
</organism>
<reference evidence="1 2" key="1">
    <citation type="submission" date="2018-06" db="EMBL/GenBank/DDBJ databases">
        <authorList>
            <consortium name="Pathogen Informatics"/>
            <person name="Doyle S."/>
        </authorList>
    </citation>
    <scope>NUCLEOTIDE SEQUENCE [LARGE SCALE GENOMIC DNA]</scope>
    <source>
        <strain evidence="1 2">NCTC12151</strain>
    </source>
</reference>
<name>A0A2X4UNN5_9GAMM</name>
<gene>
    <name evidence="1" type="ORF">NCTC12151_01563</name>
</gene>
<proteinExistence type="predicted"/>
<dbReference type="KEGG" id="lri:NCTC12151_01563"/>
<dbReference type="AlphaFoldDB" id="A0A2X4UNN5"/>
<accession>A0A2X4UNN5</accession>
<dbReference type="EMBL" id="LS483470">
    <property type="protein sequence ID" value="SQI40149.1"/>
    <property type="molecule type" value="Genomic_DNA"/>
</dbReference>
<sequence>MVEHIPAVAGVFSLEPPKNTKKAAFHHSMNAAFIDYLLTTY</sequence>
<evidence type="ECO:0000313" key="2">
    <source>
        <dbReference type="Proteomes" id="UP000249005"/>
    </source>
</evidence>
<dbReference type="RefSeq" id="WP_269472288.1">
    <property type="nucleotide sequence ID" value="NZ_LR698987.1"/>
</dbReference>
<keyword evidence="2" id="KW-1185">Reference proteome</keyword>
<evidence type="ECO:0000313" key="1">
    <source>
        <dbReference type="EMBL" id="SQI40149.1"/>
    </source>
</evidence>
<dbReference type="Proteomes" id="UP000249005">
    <property type="component" value="Chromosome 1"/>
</dbReference>